<organism evidence="3 4">
    <name type="scientific">Erysiphe neolycopersici</name>
    <dbReference type="NCBI Taxonomy" id="212602"/>
    <lineage>
        <taxon>Eukaryota</taxon>
        <taxon>Fungi</taxon>
        <taxon>Dikarya</taxon>
        <taxon>Ascomycota</taxon>
        <taxon>Pezizomycotina</taxon>
        <taxon>Leotiomycetes</taxon>
        <taxon>Erysiphales</taxon>
        <taxon>Erysiphaceae</taxon>
        <taxon>Erysiphe</taxon>
    </lineage>
</organism>
<evidence type="ECO:0000313" key="4">
    <source>
        <dbReference type="Proteomes" id="UP000286134"/>
    </source>
</evidence>
<protein>
    <recommendedName>
        <fullName evidence="2">DUF7053 domain-containing protein</fullName>
    </recommendedName>
</protein>
<dbReference type="STRING" id="212602.A0A420HS93"/>
<gene>
    <name evidence="3" type="ORF">OnM2_052005</name>
</gene>
<evidence type="ECO:0000259" key="2">
    <source>
        <dbReference type="Pfam" id="PF23155"/>
    </source>
</evidence>
<dbReference type="PANTHER" id="PTHR38117">
    <property type="entry name" value="NACHT AND WD40 DOMAIN PROTEIN"/>
    <property type="match status" value="1"/>
</dbReference>
<dbReference type="InterPro" id="IPR055481">
    <property type="entry name" value="DUF7053"/>
</dbReference>
<dbReference type="Proteomes" id="UP000286134">
    <property type="component" value="Unassembled WGS sequence"/>
</dbReference>
<proteinExistence type="predicted"/>
<dbReference type="EMBL" id="MCFK01005240">
    <property type="protein sequence ID" value="RKF60292.1"/>
    <property type="molecule type" value="Genomic_DNA"/>
</dbReference>
<sequence length="270" mass="29776">MPAKRFTTVIPLPSGVSRKIVLDTLQNHNEMIDLNQTYCSYNRIPPPASATPEEINCSWYQITDRITMCPGLPQKSFTFNACFHDLSDGSQLHCYAPLGLFIKQKWTIGGNVPGEPARPIEIGIGAPSSGLYIRKDVELKCNFFAARIVRHSFKGSLDALVARLMAKVLPTEAVVTSKKIENEKNHGYQITLSPMSPPLSVPLTLPLSPPASPHMSTSDSERRFPHCELWPERQSVLSESGVTPGSSQKENEWAAGAHLPENMMPVELPS</sequence>
<evidence type="ECO:0000313" key="3">
    <source>
        <dbReference type="EMBL" id="RKF60292.1"/>
    </source>
</evidence>
<feature type="compositionally biased region" description="Polar residues" evidence="1">
    <location>
        <begin position="235"/>
        <end position="248"/>
    </location>
</feature>
<feature type="region of interest" description="Disordered" evidence="1">
    <location>
        <begin position="235"/>
        <end position="270"/>
    </location>
</feature>
<dbReference type="PANTHER" id="PTHR38117:SF2">
    <property type="entry name" value="NACHT AND WD40 DOMAIN PROTEIN"/>
    <property type="match status" value="1"/>
</dbReference>
<dbReference type="Pfam" id="PF23155">
    <property type="entry name" value="DUF7053"/>
    <property type="match status" value="1"/>
</dbReference>
<reference evidence="3 4" key="1">
    <citation type="journal article" date="2018" name="BMC Genomics">
        <title>Comparative genome analyses reveal sequence features reflecting distinct modes of host-adaptation between dicot and monocot powdery mildew.</title>
        <authorList>
            <person name="Wu Y."/>
            <person name="Ma X."/>
            <person name="Pan Z."/>
            <person name="Kale S.D."/>
            <person name="Song Y."/>
            <person name="King H."/>
            <person name="Zhang Q."/>
            <person name="Presley C."/>
            <person name="Deng X."/>
            <person name="Wei C.I."/>
            <person name="Xiao S."/>
        </authorList>
    </citation>
    <scope>NUCLEOTIDE SEQUENCE [LARGE SCALE GENOMIC DNA]</scope>
    <source>
        <strain evidence="3">UMSG2</strain>
    </source>
</reference>
<evidence type="ECO:0000256" key="1">
    <source>
        <dbReference type="SAM" id="MobiDB-lite"/>
    </source>
</evidence>
<feature type="domain" description="DUF7053" evidence="2">
    <location>
        <begin position="4"/>
        <end position="168"/>
    </location>
</feature>
<comment type="caution">
    <text evidence="3">The sequence shown here is derived from an EMBL/GenBank/DDBJ whole genome shotgun (WGS) entry which is preliminary data.</text>
</comment>
<accession>A0A420HS93</accession>
<dbReference type="AlphaFoldDB" id="A0A420HS93"/>
<name>A0A420HS93_9PEZI</name>
<dbReference type="OrthoDB" id="3246050at2759"/>
<keyword evidence="4" id="KW-1185">Reference proteome</keyword>